<comment type="similarity">
    <text evidence="1">Belongs to the LysR transcriptional regulatory family.</text>
</comment>
<dbReference type="GO" id="GO:0003677">
    <property type="term" value="F:DNA binding"/>
    <property type="evidence" value="ECO:0007669"/>
    <property type="project" value="UniProtKB-KW"/>
</dbReference>
<evidence type="ECO:0000313" key="8">
    <source>
        <dbReference type="Proteomes" id="UP001056649"/>
    </source>
</evidence>
<dbReference type="Proteomes" id="UP001056649">
    <property type="component" value="Chromosome"/>
</dbReference>
<evidence type="ECO:0000256" key="2">
    <source>
        <dbReference type="ARBA" id="ARBA00023015"/>
    </source>
</evidence>
<dbReference type="NCBIfam" id="NF008284">
    <property type="entry name" value="PRK11062.1"/>
    <property type="match status" value="1"/>
</dbReference>
<evidence type="ECO:0000256" key="4">
    <source>
        <dbReference type="ARBA" id="ARBA00023159"/>
    </source>
</evidence>
<keyword evidence="4" id="KW-0010">Activator</keyword>
<dbReference type="AlphaFoldDB" id="A0A9J7A1S4"/>
<evidence type="ECO:0000256" key="3">
    <source>
        <dbReference type="ARBA" id="ARBA00023125"/>
    </source>
</evidence>
<dbReference type="InterPro" id="IPR005119">
    <property type="entry name" value="LysR_subst-bd"/>
</dbReference>
<dbReference type="EMBL" id="CP090569">
    <property type="protein sequence ID" value="USF89070.1"/>
    <property type="molecule type" value="Genomic_DNA"/>
</dbReference>
<dbReference type="Gene3D" id="1.10.10.10">
    <property type="entry name" value="Winged helix-like DNA-binding domain superfamily/Winged helix DNA-binding domain"/>
    <property type="match status" value="1"/>
</dbReference>
<dbReference type="InterPro" id="IPR036388">
    <property type="entry name" value="WH-like_DNA-bd_sf"/>
</dbReference>
<dbReference type="GO" id="GO:2000142">
    <property type="term" value="P:regulation of DNA-templated transcription initiation"/>
    <property type="evidence" value="ECO:0007669"/>
    <property type="project" value="TreeGrafter"/>
</dbReference>
<evidence type="ECO:0000256" key="5">
    <source>
        <dbReference type="ARBA" id="ARBA00023163"/>
    </source>
</evidence>
<evidence type="ECO:0000313" key="7">
    <source>
        <dbReference type="EMBL" id="USF89070.1"/>
    </source>
</evidence>
<keyword evidence="8" id="KW-1185">Reference proteome</keyword>
<evidence type="ECO:0000259" key="6">
    <source>
        <dbReference type="PROSITE" id="PS50931"/>
    </source>
</evidence>
<dbReference type="InterPro" id="IPR000847">
    <property type="entry name" value="LysR_HTH_N"/>
</dbReference>
<keyword evidence="2" id="KW-0805">Transcription regulation</keyword>
<keyword evidence="5" id="KW-0804">Transcription</keyword>
<dbReference type="Gene3D" id="3.40.190.290">
    <property type="match status" value="1"/>
</dbReference>
<accession>A0A9J7A1S4</accession>
<dbReference type="GO" id="GO:0003700">
    <property type="term" value="F:DNA-binding transcription factor activity"/>
    <property type="evidence" value="ECO:0007669"/>
    <property type="project" value="InterPro"/>
</dbReference>
<feature type="domain" description="HTH lysR-type" evidence="6">
    <location>
        <begin position="4"/>
        <end position="61"/>
    </location>
</feature>
<evidence type="ECO:0000256" key="1">
    <source>
        <dbReference type="ARBA" id="ARBA00009437"/>
    </source>
</evidence>
<dbReference type="SUPFAM" id="SSF53850">
    <property type="entry name" value="Periplasmic binding protein-like II"/>
    <property type="match status" value="1"/>
</dbReference>
<keyword evidence="3" id="KW-0238">DNA-binding</keyword>
<dbReference type="PANTHER" id="PTHR30293">
    <property type="entry name" value="TRANSCRIPTIONAL REGULATORY PROTEIN NAC-RELATED"/>
    <property type="match status" value="1"/>
</dbReference>
<dbReference type="SUPFAM" id="SSF46785">
    <property type="entry name" value="Winged helix' DNA-binding domain"/>
    <property type="match status" value="1"/>
</dbReference>
<dbReference type="PANTHER" id="PTHR30293:SF2">
    <property type="entry name" value="TRANSCRIPTIONAL ACTIVATOR PROTEIN NHAR"/>
    <property type="match status" value="1"/>
</dbReference>
<dbReference type="InterPro" id="IPR036390">
    <property type="entry name" value="WH_DNA-bd_sf"/>
</dbReference>
<protein>
    <submittedName>
        <fullName evidence="7">Transcriptional activator NhaR</fullName>
    </submittedName>
</protein>
<dbReference type="KEGG" id="eps:L0Y14_07515"/>
<gene>
    <name evidence="7" type="primary">nhaR</name>
    <name evidence="7" type="ORF">L0Y14_07515</name>
</gene>
<proteinExistence type="inferred from homology"/>
<organism evidence="7 8">
    <name type="scientific">Candidatus Endoriftia persephonae</name>
    <dbReference type="NCBI Taxonomy" id="393765"/>
    <lineage>
        <taxon>Bacteria</taxon>
        <taxon>Pseudomonadati</taxon>
        <taxon>Pseudomonadota</taxon>
        <taxon>Gammaproteobacteria</taxon>
        <taxon>Chromatiales</taxon>
        <taxon>Sedimenticolaceae</taxon>
        <taxon>Candidatus Endoriftia</taxon>
    </lineage>
</organism>
<name>A0A9J7A1S4_9GAMM</name>
<dbReference type="CDD" id="cd08429">
    <property type="entry name" value="PBP2_NhaR"/>
    <property type="match status" value="1"/>
</dbReference>
<dbReference type="Pfam" id="PF00126">
    <property type="entry name" value="HTH_1"/>
    <property type="match status" value="1"/>
</dbReference>
<dbReference type="Pfam" id="PF03466">
    <property type="entry name" value="LysR_substrate"/>
    <property type="match status" value="1"/>
</dbReference>
<dbReference type="RefSeq" id="WP_083825209.1">
    <property type="nucleotide sequence ID" value="NZ_CP090569.1"/>
</dbReference>
<reference evidence="7" key="1">
    <citation type="journal article" date="2022" name="Mol. Ecol. Resour.">
        <title>The complete and closed genome of the facultative generalist Candidatus Endoriftia persephone from deep-sea hydrothermal vents.</title>
        <authorList>
            <person name="de Oliveira A.L."/>
            <person name="Srivastava A."/>
            <person name="Espada-Hinojosa S."/>
            <person name="Bright M."/>
        </authorList>
    </citation>
    <scope>NUCLEOTIDE SEQUENCE</scope>
    <source>
        <strain evidence="7">Tica-EPR-9o50.N</strain>
    </source>
</reference>
<dbReference type="PROSITE" id="PS50931">
    <property type="entry name" value="HTH_LYSR"/>
    <property type="match status" value="1"/>
</dbReference>
<sequence length="302" mass="33198">MKHLNYKHLHYFWIVAREGGVVRASELLNLTPQTISGQLRQLEEAVGTLLFSRSGRNLVLTETGRLVQSYAEEIFALGAELGEVLRGQPTGRPVQFTVGIVDVVPKLIAYELLAPAYQLPEPVRIVCQEGKLEQLLADLAVHKLDLVLADSPLGPTMNVRAFNHLLGESGMTFFAARELASRYGPGFPCSLDSAPILLPSRASAVRGALTQWMDELGIQPVVVGEFDDSALLKAFGQAGVGVFCVPQAIEHEVERQYHVVPLGRTDVVRERFYAISPERRLKHPAVVAVSTAARERVFHDMG</sequence>